<proteinExistence type="predicted"/>
<feature type="compositionally biased region" description="Polar residues" evidence="2">
    <location>
        <begin position="551"/>
        <end position="561"/>
    </location>
</feature>
<evidence type="ECO:0000313" key="3">
    <source>
        <dbReference type="EMBL" id="KAI1709317.1"/>
    </source>
</evidence>
<feature type="region of interest" description="Disordered" evidence="2">
    <location>
        <begin position="530"/>
        <end position="561"/>
    </location>
</feature>
<dbReference type="AlphaFoldDB" id="A0AAD4N2N9"/>
<keyword evidence="1" id="KW-0175">Coiled coil</keyword>
<dbReference type="Proteomes" id="UP001201812">
    <property type="component" value="Unassembled WGS sequence"/>
</dbReference>
<feature type="coiled-coil region" evidence="1">
    <location>
        <begin position="329"/>
        <end position="398"/>
    </location>
</feature>
<feature type="region of interest" description="Disordered" evidence="2">
    <location>
        <begin position="31"/>
        <end position="52"/>
    </location>
</feature>
<comment type="caution">
    <text evidence="3">The sequence shown here is derived from an EMBL/GenBank/DDBJ whole genome shotgun (WGS) entry which is preliminary data.</text>
</comment>
<sequence>MSAYRRSRSVCKASTYKTQPVQTVFGIIRQYNTPQPVPPPPSTSPPSSPIPVINEPSEEVQEQQCNSSVRTADPSVKLQFAKLRQKELNVVLEKLNDEIVELEFQRQKFQETERTHLLLMNRQLNAKLSEEHDKIKELGASCQAAIQRELELQESERGLKSELERIRKAFIDTKRELNDVERNNRKEMERFKEAMYDEKRELMNNMRGPKAEVDNLSTKLDTAIIERNAAEKECDKLKRRCRELEEDNEKKTRYESAYKGWKKVGESNKKQVSNECEPREIPHNVENELKDELACVKLNLDLERGKNDELIGQLNYYKSYLESNFNENFRLQEENKEKWQTERDQLELMLSQEKIENVMLKSAKETFAKNLADYVDELEEVKAEKTRIETELANCTYQLNYLKELNRKLEENSEQQIGTFEQQTKYILRLERELGRDRSQLASNSTQTVSLVTSMETQTDEPFTDYSIVLKLRDDLSKSNRAMLKQSEKNDSLGTTECQRVVKQEDSFAGPSDLINFGYRNINEIIEISDEESVDEGSVGSDTPEPEENPSFRSGTKRQLTPVNVLKLAQLRKKSKNS</sequence>
<dbReference type="EMBL" id="JAKKPZ010000031">
    <property type="protein sequence ID" value="KAI1709317.1"/>
    <property type="molecule type" value="Genomic_DNA"/>
</dbReference>
<accession>A0AAD4N2N9</accession>
<gene>
    <name evidence="3" type="ORF">DdX_11390</name>
</gene>
<feature type="coiled-coil region" evidence="1">
    <location>
        <begin position="78"/>
        <end position="112"/>
    </location>
</feature>
<name>A0AAD4N2N9_9BILA</name>
<feature type="compositionally biased region" description="Pro residues" evidence="2">
    <location>
        <begin position="35"/>
        <end position="49"/>
    </location>
</feature>
<protein>
    <submittedName>
        <fullName evidence="3">Uncharacterized protein</fullName>
    </submittedName>
</protein>
<feature type="coiled-coil region" evidence="1">
    <location>
        <begin position="213"/>
        <end position="254"/>
    </location>
</feature>
<evidence type="ECO:0000256" key="1">
    <source>
        <dbReference type="SAM" id="Coils"/>
    </source>
</evidence>
<evidence type="ECO:0000256" key="2">
    <source>
        <dbReference type="SAM" id="MobiDB-lite"/>
    </source>
</evidence>
<keyword evidence="4" id="KW-1185">Reference proteome</keyword>
<reference evidence="3" key="1">
    <citation type="submission" date="2022-01" db="EMBL/GenBank/DDBJ databases">
        <title>Genome Sequence Resource for Two Populations of Ditylenchus destructor, the Migratory Endoparasitic Phytonematode.</title>
        <authorList>
            <person name="Zhang H."/>
            <person name="Lin R."/>
            <person name="Xie B."/>
        </authorList>
    </citation>
    <scope>NUCLEOTIDE SEQUENCE</scope>
    <source>
        <strain evidence="3">BazhouSP</strain>
    </source>
</reference>
<organism evidence="3 4">
    <name type="scientific">Ditylenchus destructor</name>
    <dbReference type="NCBI Taxonomy" id="166010"/>
    <lineage>
        <taxon>Eukaryota</taxon>
        <taxon>Metazoa</taxon>
        <taxon>Ecdysozoa</taxon>
        <taxon>Nematoda</taxon>
        <taxon>Chromadorea</taxon>
        <taxon>Rhabditida</taxon>
        <taxon>Tylenchina</taxon>
        <taxon>Tylenchomorpha</taxon>
        <taxon>Sphaerularioidea</taxon>
        <taxon>Anguinidae</taxon>
        <taxon>Anguininae</taxon>
        <taxon>Ditylenchus</taxon>
    </lineage>
</organism>
<evidence type="ECO:0000313" key="4">
    <source>
        <dbReference type="Proteomes" id="UP001201812"/>
    </source>
</evidence>